<dbReference type="GO" id="GO:0005634">
    <property type="term" value="C:nucleus"/>
    <property type="evidence" value="ECO:0007669"/>
    <property type="project" value="UniProtKB-SubCell"/>
</dbReference>
<accession>A0A2U1JCW1</accession>
<organism evidence="5 6">
    <name type="scientific">Smittium angustum</name>
    <dbReference type="NCBI Taxonomy" id="133377"/>
    <lineage>
        <taxon>Eukaryota</taxon>
        <taxon>Fungi</taxon>
        <taxon>Fungi incertae sedis</taxon>
        <taxon>Zoopagomycota</taxon>
        <taxon>Kickxellomycotina</taxon>
        <taxon>Harpellomycetes</taxon>
        <taxon>Harpellales</taxon>
        <taxon>Legeriomycetaceae</taxon>
        <taxon>Smittium</taxon>
    </lineage>
</organism>
<feature type="compositionally biased region" description="Basic and acidic residues" evidence="3">
    <location>
        <begin position="1021"/>
        <end position="1032"/>
    </location>
</feature>
<dbReference type="Gene3D" id="1.10.10.60">
    <property type="entry name" value="Homeodomain-like"/>
    <property type="match status" value="1"/>
</dbReference>
<feature type="compositionally biased region" description="Polar residues" evidence="3">
    <location>
        <begin position="43"/>
        <end position="55"/>
    </location>
</feature>
<name>A0A2U1JCW1_SMIAN</name>
<protein>
    <recommendedName>
        <fullName evidence="4">Homeobox domain-containing protein</fullName>
    </recommendedName>
</protein>
<feature type="region of interest" description="Disordered" evidence="3">
    <location>
        <begin position="1021"/>
        <end position="1057"/>
    </location>
</feature>
<keyword evidence="1 2" id="KW-0238">DNA-binding</keyword>
<evidence type="ECO:0000256" key="2">
    <source>
        <dbReference type="RuleBase" id="RU000682"/>
    </source>
</evidence>
<feature type="compositionally biased region" description="Low complexity" evidence="3">
    <location>
        <begin position="786"/>
        <end position="796"/>
    </location>
</feature>
<keyword evidence="1 2" id="KW-0539">Nucleus</keyword>
<proteinExistence type="predicted"/>
<comment type="caution">
    <text evidence="5">The sequence shown here is derived from an EMBL/GenBank/DDBJ whole genome shotgun (WGS) entry which is preliminary data.</text>
</comment>
<dbReference type="Pfam" id="PF00046">
    <property type="entry name" value="Homeodomain"/>
    <property type="match status" value="1"/>
</dbReference>
<feature type="compositionally biased region" description="Basic and acidic residues" evidence="3">
    <location>
        <begin position="645"/>
        <end position="659"/>
    </location>
</feature>
<dbReference type="InterPro" id="IPR009057">
    <property type="entry name" value="Homeodomain-like_sf"/>
</dbReference>
<reference evidence="5 6" key="1">
    <citation type="journal article" date="2018" name="MBio">
        <title>Comparative Genomics Reveals the Core Gene Toolbox for the Fungus-Insect Symbiosis.</title>
        <authorList>
            <person name="Wang Y."/>
            <person name="Stata M."/>
            <person name="Wang W."/>
            <person name="Stajich J.E."/>
            <person name="White M.M."/>
            <person name="Moncalvo J.M."/>
        </authorList>
    </citation>
    <scope>NUCLEOTIDE SEQUENCE [LARGE SCALE GENOMIC DNA]</scope>
    <source>
        <strain evidence="5 6">AUS-126-30</strain>
    </source>
</reference>
<feature type="region of interest" description="Disordered" evidence="3">
    <location>
        <begin position="856"/>
        <end position="899"/>
    </location>
</feature>
<keyword evidence="6" id="KW-1185">Reference proteome</keyword>
<feature type="compositionally biased region" description="Polar residues" evidence="3">
    <location>
        <begin position="23"/>
        <end position="35"/>
    </location>
</feature>
<dbReference type="SUPFAM" id="SSF46689">
    <property type="entry name" value="Homeodomain-like"/>
    <property type="match status" value="1"/>
</dbReference>
<dbReference type="GO" id="GO:0003677">
    <property type="term" value="F:DNA binding"/>
    <property type="evidence" value="ECO:0007669"/>
    <property type="project" value="UniProtKB-UniRule"/>
</dbReference>
<keyword evidence="1 2" id="KW-0371">Homeobox</keyword>
<dbReference type="PROSITE" id="PS50071">
    <property type="entry name" value="HOMEOBOX_2"/>
    <property type="match status" value="1"/>
</dbReference>
<feature type="compositionally biased region" description="Polar residues" evidence="3">
    <location>
        <begin position="422"/>
        <end position="440"/>
    </location>
</feature>
<evidence type="ECO:0000313" key="6">
    <source>
        <dbReference type="Proteomes" id="UP000245591"/>
    </source>
</evidence>
<feature type="domain" description="Homeobox" evidence="4">
    <location>
        <begin position="584"/>
        <end position="644"/>
    </location>
</feature>
<dbReference type="InterPro" id="IPR001356">
    <property type="entry name" value="HD"/>
</dbReference>
<feature type="region of interest" description="Disordered" evidence="3">
    <location>
        <begin position="645"/>
        <end position="684"/>
    </location>
</feature>
<sequence length="1215" mass="140638">MSDISHQSINTPRRNSDEFLGSTDLQSNNTSSFESYRQRDSFDSLNRSSNSNQNVKNLTILERRYRKHSNSFKPNLKLSHVDDAAPQFLENTPVGHRHSSDKSEDLVNSEQTLNNNVVSNNYTSFEREQLSSNKEELYHTKNNSSKYTHINSITPSKNNVFTPSAIKSSRRYNYHPYLSPQTQNVNSPSYAKRNDNKYYTSHPNVHQYYQENTNEPRSVHSNTYNIPSKKLIHTPTEYQTHNRRKSNVSYELKNSNTIVPVNEHIPNHPPSANYRQVNTLSEAEYRRNIHHGDYYENLDTSPEYRNHIYRSQSNSSINPNYIKAQDASPGKHEPYNKNVVYDKPVRYQTGYEFQHKHNLYDYPASYQHERRGYGNERPFPSAKIADIDYERKYIHDQEYAGVQRQTFVDPRLENSQTYSRFNQPTQLNSGRTYQSIPNSSHEVDYRGNPLNSRNWNGYRGPVQTPKTGGIRGSMYYPQHSYIGNEYLQSPYRVSESPRYEYGKYEYERAHQPYQYQEGGVFMHMNQRYYTEGGSTPLGSGGIIRAMENLAQPSSVMLTPSLSSSVMGIVGSGGMIYSKRQPLFMSYKQQRRRHNKREIELMEKLYKKNPLPTKEEKLHICELTGMEQKHVQVWFQNRRQSDKKKLLERESAQMEQDKSSSQDITSNTKNITHRSDISVSSSDGENANNYELIRDAHSEHKISHKLNSYDQERVFDNDSLEMNIDQKNKKKNIAALQNDEALTRNTNINCLINPPNIEDESMNRKPHTNTKYLYHNNPNSEKMVIESSISPDSSDISLPQKNNVLSEVDGSDTKSAKSFRSEGMFGKKHQNGLDNNDMIKYGDQNSTRFVSVFKVTKATQSQPNSPGPKNYMKSSQSTKSKYSVEQQSRNFPGNKNGEHIDKSTNLEIENFVQDYTPKTKKFSNYSYKTDPTIKTGFLPKDNDFNNGTKGLAISSNNQDYKVFPNDMNEYTSKQTRISSTEILNNKEMMDVDEPERVMSENPQDFGEYEFVYGHSQQRGKEYYGEQENKEKLSVRSGSGYEDEIKTPTTSYGTKPENKSVYESNFSQEYQERNVVDKPKNIFLGDSRTVEFCSKPNSNVLSAKTLVDSFNYIIEKKSSPSILSQTSTVIKNEFDQKLVPGKIETYSRNNISTASTIENNGENKEDMDFERKDVKLEYNNRNYHTQNKHFEYDYGGLEKDDVVSLPSIRKTFPSEFE</sequence>
<feature type="region of interest" description="Disordered" evidence="3">
    <location>
        <begin position="785"/>
        <end position="839"/>
    </location>
</feature>
<evidence type="ECO:0000256" key="1">
    <source>
        <dbReference type="PROSITE-ProRule" id="PRU00108"/>
    </source>
</evidence>
<feature type="region of interest" description="Disordered" evidence="3">
    <location>
        <begin position="1"/>
        <end position="55"/>
    </location>
</feature>
<feature type="region of interest" description="Disordered" evidence="3">
    <location>
        <begin position="422"/>
        <end position="442"/>
    </location>
</feature>
<comment type="subcellular location">
    <subcellularLocation>
        <location evidence="1 2">Nucleus</location>
    </subcellularLocation>
</comment>
<feature type="compositionally biased region" description="Polar residues" evidence="3">
    <location>
        <begin position="660"/>
        <end position="669"/>
    </location>
</feature>
<feature type="compositionally biased region" description="Polar residues" evidence="3">
    <location>
        <begin position="1"/>
        <end position="13"/>
    </location>
</feature>
<feature type="compositionally biased region" description="Polar residues" evidence="3">
    <location>
        <begin position="871"/>
        <end position="892"/>
    </location>
</feature>
<dbReference type="CDD" id="cd00086">
    <property type="entry name" value="homeodomain"/>
    <property type="match status" value="1"/>
</dbReference>
<dbReference type="AlphaFoldDB" id="A0A2U1JCW1"/>
<gene>
    <name evidence="5" type="ORF">BB558_001015</name>
</gene>
<evidence type="ECO:0000256" key="3">
    <source>
        <dbReference type="SAM" id="MobiDB-lite"/>
    </source>
</evidence>
<feature type="DNA-binding region" description="Homeobox" evidence="1">
    <location>
        <begin position="586"/>
        <end position="645"/>
    </location>
</feature>
<feature type="region of interest" description="Disordered" evidence="3">
    <location>
        <begin position="90"/>
        <end position="109"/>
    </location>
</feature>
<evidence type="ECO:0000259" key="4">
    <source>
        <dbReference type="PROSITE" id="PS50071"/>
    </source>
</evidence>
<dbReference type="EMBL" id="MBFU01000052">
    <property type="protein sequence ID" value="PWA02828.1"/>
    <property type="molecule type" value="Genomic_DNA"/>
</dbReference>
<evidence type="ECO:0000313" key="5">
    <source>
        <dbReference type="EMBL" id="PWA02828.1"/>
    </source>
</evidence>
<dbReference type="Proteomes" id="UP000245591">
    <property type="component" value="Unassembled WGS sequence"/>
</dbReference>
<dbReference type="SMART" id="SM00389">
    <property type="entry name" value="HOX"/>
    <property type="match status" value="1"/>
</dbReference>